<dbReference type="Proteomes" id="UP001164718">
    <property type="component" value="Chromosome"/>
</dbReference>
<proteinExistence type="predicted"/>
<dbReference type="CDD" id="cd02440">
    <property type="entry name" value="AdoMet_MTases"/>
    <property type="match status" value="1"/>
</dbReference>
<accession>A0A9E8LS33</accession>
<dbReference type="PANTHER" id="PTHR43861">
    <property type="entry name" value="TRANS-ACONITATE 2-METHYLTRANSFERASE-RELATED"/>
    <property type="match status" value="1"/>
</dbReference>
<protein>
    <submittedName>
        <fullName evidence="3">Class I SAM-dependent methyltransferase</fullName>
    </submittedName>
</protein>
<keyword evidence="1" id="KW-0808">Transferase</keyword>
<dbReference type="Pfam" id="PF13649">
    <property type="entry name" value="Methyltransf_25"/>
    <property type="match status" value="1"/>
</dbReference>
<reference evidence="3" key="1">
    <citation type="submission" date="2022-09" db="EMBL/GenBank/DDBJ databases">
        <title>Complete Genomes of Fervidibacillus albus and Fervidibacillus halotolerans isolated from tidal flat sediments.</title>
        <authorList>
            <person name="Kwon K.K."/>
            <person name="Yang S.-H."/>
            <person name="Park M.J."/>
            <person name="Oh H.-M."/>
        </authorList>
    </citation>
    <scope>NUCLEOTIDE SEQUENCE</scope>
    <source>
        <strain evidence="3">MEBiC13591</strain>
    </source>
</reference>
<keyword evidence="3" id="KW-0489">Methyltransferase</keyword>
<evidence type="ECO:0000256" key="1">
    <source>
        <dbReference type="ARBA" id="ARBA00022679"/>
    </source>
</evidence>
<dbReference type="PANTHER" id="PTHR43861:SF3">
    <property type="entry name" value="PUTATIVE (AFU_ORTHOLOGUE AFUA_2G14390)-RELATED"/>
    <property type="match status" value="1"/>
</dbReference>
<dbReference type="Gene3D" id="3.40.50.150">
    <property type="entry name" value="Vaccinia Virus protein VP39"/>
    <property type="match status" value="1"/>
</dbReference>
<evidence type="ECO:0000313" key="3">
    <source>
        <dbReference type="EMBL" id="WAA08562.1"/>
    </source>
</evidence>
<dbReference type="KEGG" id="faf:OE104_07860"/>
<organism evidence="3 4">
    <name type="scientific">Fervidibacillus albus</name>
    <dbReference type="NCBI Taxonomy" id="2980026"/>
    <lineage>
        <taxon>Bacteria</taxon>
        <taxon>Bacillati</taxon>
        <taxon>Bacillota</taxon>
        <taxon>Bacilli</taxon>
        <taxon>Bacillales</taxon>
        <taxon>Bacillaceae</taxon>
        <taxon>Fervidibacillus</taxon>
    </lineage>
</organism>
<dbReference type="EMBL" id="CP106878">
    <property type="protein sequence ID" value="WAA08562.1"/>
    <property type="molecule type" value="Genomic_DNA"/>
</dbReference>
<evidence type="ECO:0000259" key="2">
    <source>
        <dbReference type="Pfam" id="PF13649"/>
    </source>
</evidence>
<evidence type="ECO:0000313" key="4">
    <source>
        <dbReference type="Proteomes" id="UP001164718"/>
    </source>
</evidence>
<keyword evidence="4" id="KW-1185">Reference proteome</keyword>
<dbReference type="InterPro" id="IPR029063">
    <property type="entry name" value="SAM-dependent_MTases_sf"/>
</dbReference>
<sequence length="190" mass="22055">MLDKKGFDQWAEEYDLTVRTSEEKNTYPFAGYGTILQTIYEKAMKKRNSKILDIGFGTGQLTTRLYENGHNIYGIDFSHKMIAIAKEKMPNATLIEWDLTKGLPEVLKKHRFDTIISTYTLHHFPDDIKMALLKQFHDLLTEDGTILIGDIAFKTREQLETCRINHITDWDNDEYYFVIDELKPAIDAIG</sequence>
<dbReference type="GO" id="GO:0032259">
    <property type="term" value="P:methylation"/>
    <property type="evidence" value="ECO:0007669"/>
    <property type="project" value="UniProtKB-KW"/>
</dbReference>
<dbReference type="RefSeq" id="WP_275416340.1">
    <property type="nucleotide sequence ID" value="NZ_CP106878.1"/>
</dbReference>
<name>A0A9E8LS33_9BACI</name>
<dbReference type="AlphaFoldDB" id="A0A9E8LS33"/>
<dbReference type="SUPFAM" id="SSF53335">
    <property type="entry name" value="S-adenosyl-L-methionine-dependent methyltransferases"/>
    <property type="match status" value="1"/>
</dbReference>
<feature type="domain" description="Methyltransferase" evidence="2">
    <location>
        <begin position="51"/>
        <end position="144"/>
    </location>
</feature>
<dbReference type="GO" id="GO:0008168">
    <property type="term" value="F:methyltransferase activity"/>
    <property type="evidence" value="ECO:0007669"/>
    <property type="project" value="UniProtKB-KW"/>
</dbReference>
<dbReference type="InterPro" id="IPR041698">
    <property type="entry name" value="Methyltransf_25"/>
</dbReference>
<gene>
    <name evidence="3" type="ORF">OE104_07860</name>
</gene>